<sequence>MRTTPLPHTLMELATQQAGVLTVAQITASGLSHDVIRRLRRNGWRRLGQGIVCAIEPTWESALWAGLLRGGDGAVAGGEAALRLHGITRGAPALIPIWLPRGRVRRHFWVGEHWIQFCQGNRPGMGNPRRLPVPEALVDHSLRVGQDETVAAVTQALARGRTTSQAVVEAFTSATRAHHRDTVMDLAGQAGGGIHSILEWHYWMWVERAHRLPTLTRQDARLRGAVFDGSYAEYRLVIELDGREFHDDDRDRRRDNRTVLRLGWATLRYGWRDVVQEPCRVAREVADALRQRGWQGEPRPCHRCRK</sequence>
<proteinExistence type="predicted"/>
<accession>A0A3P1T799</accession>
<protein>
    <submittedName>
        <fullName evidence="2">DUF559 domain-containing protein</fullName>
    </submittedName>
</protein>
<dbReference type="EMBL" id="RQZG01000006">
    <property type="protein sequence ID" value="RRD05381.1"/>
    <property type="molecule type" value="Genomic_DNA"/>
</dbReference>
<evidence type="ECO:0000313" key="3">
    <source>
        <dbReference type="Proteomes" id="UP000280819"/>
    </source>
</evidence>
<name>A0A3P1T799_9ACTN</name>
<comment type="caution">
    <text evidence="2">The sequence shown here is derived from an EMBL/GenBank/DDBJ whole genome shotgun (WGS) entry which is preliminary data.</text>
</comment>
<organism evidence="2 3">
    <name type="scientific">Arachnia propionica</name>
    <dbReference type="NCBI Taxonomy" id="1750"/>
    <lineage>
        <taxon>Bacteria</taxon>
        <taxon>Bacillati</taxon>
        <taxon>Actinomycetota</taxon>
        <taxon>Actinomycetes</taxon>
        <taxon>Propionibacteriales</taxon>
        <taxon>Propionibacteriaceae</taxon>
        <taxon>Arachnia</taxon>
    </lineage>
</organism>
<feature type="domain" description="DUF559" evidence="1">
    <location>
        <begin position="202"/>
        <end position="289"/>
    </location>
</feature>
<dbReference type="Proteomes" id="UP000280819">
    <property type="component" value="Unassembled WGS sequence"/>
</dbReference>
<dbReference type="InterPro" id="IPR007569">
    <property type="entry name" value="DUF559"/>
</dbReference>
<reference evidence="2 3" key="1">
    <citation type="submission" date="2018-11" db="EMBL/GenBank/DDBJ databases">
        <title>Genomes From Bacteria Associated with the Canine Oral Cavity: a Test Case for Automated Genome-Based Taxonomic Assignment.</title>
        <authorList>
            <person name="Coil D.A."/>
            <person name="Jospin G."/>
            <person name="Darling A.E."/>
            <person name="Wallis C."/>
            <person name="Davis I.J."/>
            <person name="Harris S."/>
            <person name="Eisen J.A."/>
            <person name="Holcombe L.J."/>
            <person name="O'Flynn C."/>
        </authorList>
    </citation>
    <scope>NUCLEOTIDE SEQUENCE [LARGE SCALE GENOMIC DNA]</scope>
    <source>
        <strain evidence="2 3">OH887_COT-365</strain>
    </source>
</reference>
<dbReference type="AlphaFoldDB" id="A0A3P1T799"/>
<dbReference type="RefSeq" id="WP_124844140.1">
    <property type="nucleotide sequence ID" value="NZ_RQZG01000006.1"/>
</dbReference>
<gene>
    <name evidence="2" type="ORF">EII34_06510</name>
</gene>
<dbReference type="Pfam" id="PF04480">
    <property type="entry name" value="DUF559"/>
    <property type="match status" value="1"/>
</dbReference>
<evidence type="ECO:0000259" key="1">
    <source>
        <dbReference type="Pfam" id="PF04480"/>
    </source>
</evidence>
<evidence type="ECO:0000313" key="2">
    <source>
        <dbReference type="EMBL" id="RRD05381.1"/>
    </source>
</evidence>
<dbReference type="OrthoDB" id="5146042at2"/>